<name>A0ABM5VLK6_THEA5</name>
<evidence type="ECO:0000313" key="6">
    <source>
        <dbReference type="Proteomes" id="UP000058660"/>
    </source>
</evidence>
<evidence type="ECO:0000259" key="4">
    <source>
        <dbReference type="Pfam" id="PF10145"/>
    </source>
</evidence>
<accession>A0ABM5VLK6</accession>
<dbReference type="EMBL" id="CP010822">
    <property type="protein sequence ID" value="ALJ91023.1"/>
    <property type="molecule type" value="Genomic_DNA"/>
</dbReference>
<dbReference type="RefSeq" id="WP_003048473.1">
    <property type="nucleotide sequence ID" value="NZ_CP010822.1"/>
</dbReference>
<evidence type="ECO:0000256" key="2">
    <source>
        <dbReference type="SAM" id="MobiDB-lite"/>
    </source>
</evidence>
<feature type="transmembrane region" description="Helical" evidence="3">
    <location>
        <begin position="493"/>
        <end position="512"/>
    </location>
</feature>
<dbReference type="Proteomes" id="UP000058660">
    <property type="component" value="Chromosome"/>
</dbReference>
<reference evidence="6" key="1">
    <citation type="journal article" date="2015" name="PLoS ONE">
        <title>Complete Genome Sequence of Thermus aquaticus Y51MC23.</title>
        <authorList>
            <person name="Brumm P.J."/>
            <person name="Monsma S."/>
            <person name="Keough B."/>
            <person name="Jasinovica S."/>
            <person name="Ferguson E."/>
            <person name="Schoenfeld T."/>
            <person name="Lodes M."/>
            <person name="Mead D.A."/>
        </authorList>
    </citation>
    <scope>NUCLEOTIDE SEQUENCE [LARGE SCALE GENOMIC DNA]</scope>
    <source>
        <strain evidence="6">BAA-2747 / Y51MC23</strain>
    </source>
</reference>
<evidence type="ECO:0000256" key="1">
    <source>
        <dbReference type="ARBA" id="ARBA00022612"/>
    </source>
</evidence>
<dbReference type="PANTHER" id="PTHR37813">
    <property type="entry name" value="FELS-2 PROPHAGE PROTEIN"/>
    <property type="match status" value="1"/>
</dbReference>
<keyword evidence="3" id="KW-0812">Transmembrane</keyword>
<protein>
    <submittedName>
        <fullName evidence="5">Phage tail length tape measure protein</fullName>
    </submittedName>
</protein>
<sequence length="1043" mass="109023">MLTGALFRLQVLMELADRVSGPAGAVAARIQAIESATLRAGAALERLQTAASLTAAGAALAAPLVLATGAAMRFEDAFADVRKVVDAPLPALQALQRELLALTRTIPMSAAELTQIAAAAGQAGIPFGELVRFTRDAARVGVAFGITAQEAGDALAKLRNVLELTQPQVMRVADAINYLSNNMAATAPEILEVLRRVGGTGKLLGLTGEQVAAFGASLLALGTAPEVAATGLNALFQRLATAPAQPKAFQEALARLGLTARGLQEALRRDAAGAILDFLSRLRAAPDQLTLLTDLFGMEYADDIAKLVGSLGTLRTALGLVADPARYTGSVLQEFQNRSQTLKNQLQLLRNALERVWIVLGNALLPIVTPVVERLTGLINRVSDLLERFPLLRGAVVGVLGVLGGLLVLGGLVVGSLAAIGFASAQARLGLLALQGAAGSLTRQLRGLSLGLALLRGEMARLGAAGLLRGAFAALAQGAALARRALLLLGRAVLLNPLGLLLTALAGTVALFRQAWQASAAFRQGVMDTLNALRGAFAPVLAELRGLGEALAGLFRPVGESLQASLAGVLPAWDRVMYALGFGLGFLFGFLRGLLQRLAPIFGEGLAGVVRVIRGFVDVVVGLLTLDLDRARQGALRVWEGLRAVLSVPIRVGGVLVDAALGALRALWEAASTRFPALARLGEALSQGWQGLVRAAQAVFTALRTVVASGTDALKALFQGDFQAALGFARQGWNALQGLLSVPLRLGGVAWDAIRSGLEQALAWLRGLVDRMRQVGGQLVQGLVEGIKSWASAPVKAVENLASSVWEAIKSRLGIRSPSRVMAHLGMMAALGLAVGLQNMVPRVARQAEALAQAATPQLETPQVPEVPLPRLPEAALPVQVLLPEVRPPALEAVMGVRAQVPEVPLPRLPEAALPVQVLLPEVRPPALEAVMGVRAQVPEVRVPALPEAVLPVRAVLPELRPPTLEAVMGVRAQVPEVPVPRLPEAALPVGVEVPEVPPPPSRAPAEPPGAAPSREARQVQQVIRIERLSSPGCGTPRSSWRS</sequence>
<dbReference type="PANTHER" id="PTHR37813:SF1">
    <property type="entry name" value="FELS-2 PROPHAGE PROTEIN"/>
    <property type="match status" value="1"/>
</dbReference>
<feature type="transmembrane region" description="Helical" evidence="3">
    <location>
        <begin position="396"/>
        <end position="422"/>
    </location>
</feature>
<dbReference type="Pfam" id="PF10145">
    <property type="entry name" value="PhageMin_Tail"/>
    <property type="match status" value="1"/>
</dbReference>
<dbReference type="NCBIfam" id="TIGR01760">
    <property type="entry name" value="tape_meas_TP901"/>
    <property type="match status" value="1"/>
</dbReference>
<feature type="region of interest" description="Disordered" evidence="2">
    <location>
        <begin position="993"/>
        <end position="1019"/>
    </location>
</feature>
<keyword evidence="1" id="KW-1188">Viral release from host cell</keyword>
<dbReference type="InterPro" id="IPR010090">
    <property type="entry name" value="Phage_tape_meas"/>
</dbReference>
<gene>
    <name evidence="5" type="ORF">TO73_1179</name>
</gene>
<feature type="compositionally biased region" description="Pro residues" evidence="2">
    <location>
        <begin position="996"/>
        <end position="1011"/>
    </location>
</feature>
<proteinExistence type="predicted"/>
<organism evidence="5 6">
    <name type="scientific">Thermus aquaticus (strain ATCC BAA-2747 / Y51MC23)</name>
    <dbReference type="NCBI Taxonomy" id="498848"/>
    <lineage>
        <taxon>Bacteria</taxon>
        <taxon>Thermotogati</taxon>
        <taxon>Deinococcota</taxon>
        <taxon>Deinococci</taxon>
        <taxon>Thermales</taxon>
        <taxon>Thermaceae</taxon>
        <taxon>Thermus</taxon>
    </lineage>
</organism>
<keyword evidence="3" id="KW-0472">Membrane</keyword>
<evidence type="ECO:0000313" key="5">
    <source>
        <dbReference type="EMBL" id="ALJ91023.1"/>
    </source>
</evidence>
<keyword evidence="6" id="KW-1185">Reference proteome</keyword>
<feature type="domain" description="Phage tail tape measure protein" evidence="4">
    <location>
        <begin position="98"/>
        <end position="297"/>
    </location>
</feature>
<evidence type="ECO:0000256" key="3">
    <source>
        <dbReference type="SAM" id="Phobius"/>
    </source>
</evidence>
<keyword evidence="3" id="KW-1133">Transmembrane helix</keyword>